<accession>A0A6G4MPI0</accession>
<dbReference type="InterPro" id="IPR052558">
    <property type="entry name" value="Siderophore_Hydrolase_D"/>
</dbReference>
<evidence type="ECO:0000256" key="3">
    <source>
        <dbReference type="SAM" id="MobiDB-lite"/>
    </source>
</evidence>
<feature type="region of interest" description="Disordered" evidence="3">
    <location>
        <begin position="138"/>
        <end position="157"/>
    </location>
</feature>
<dbReference type="InterPro" id="IPR000801">
    <property type="entry name" value="Esterase-like"/>
</dbReference>
<dbReference type="AlphaFoldDB" id="A0A6G4MPI0"/>
<evidence type="ECO:0000256" key="4">
    <source>
        <dbReference type="SAM" id="SignalP"/>
    </source>
</evidence>
<dbReference type="PANTHER" id="PTHR40841:SF2">
    <property type="entry name" value="SIDEROPHORE-DEGRADING ESTERASE (EUROFUNG)"/>
    <property type="match status" value="1"/>
</dbReference>
<dbReference type="InterPro" id="IPR029058">
    <property type="entry name" value="AB_hydrolase_fold"/>
</dbReference>
<comment type="similarity">
    <text evidence="1">Belongs to the esterase D family.</text>
</comment>
<keyword evidence="2 5" id="KW-0378">Hydrolase</keyword>
<dbReference type="GO" id="GO:0016788">
    <property type="term" value="F:hydrolase activity, acting on ester bonds"/>
    <property type="evidence" value="ECO:0007669"/>
    <property type="project" value="TreeGrafter"/>
</dbReference>
<dbReference type="EMBL" id="JAAJRM010000002">
    <property type="protein sequence ID" value="NGF43076.1"/>
    <property type="molecule type" value="Genomic_DNA"/>
</dbReference>
<proteinExistence type="inferred from homology"/>
<dbReference type="SUPFAM" id="SSF53474">
    <property type="entry name" value="alpha/beta-Hydrolases"/>
    <property type="match status" value="1"/>
</dbReference>
<reference evidence="5" key="1">
    <citation type="submission" date="2020-02" db="EMBL/GenBank/DDBJ databases">
        <title>WGS of Carbapenem-Resistant Enterobacteriaceae.</title>
        <authorList>
            <person name="Tokajian S."/>
            <person name="El Chaar M."/>
            <person name="El Khoury M."/>
        </authorList>
    </citation>
    <scope>NUCLEOTIDE SEQUENCE</scope>
    <source>
        <strain evidence="5">EHM_71</strain>
    </source>
</reference>
<sequence>MYAREYRPTRSRKALVTLLSGLTLIWNAHAFAKPDMQPLGPNIADKGSAFYHFSVNSFDSADGSRHYRVWTAVPNKAAPASGYPILYMLDGNAVMDRLNDDLLKQLAEKSPPVIVAVGYQTNLPFDLNGRAYDYTPAAESGKTDTRNGRFNRKSGGSNDFRQLLETRIAPKVEQGLNIDRQRRGLWGHSYGGLFVLDAWLSSPYFRTYYSASPSLGRGHDALLSRITAVEPSQYCARRLMIMEGSATPGDNRETHAAGVLTKIHAILATLEDKGVNAAFWDFPNLGHGPMFNASFRGALLDISGENAGNTAGCHSLSR</sequence>
<evidence type="ECO:0000313" key="5">
    <source>
        <dbReference type="EMBL" id="NGF43076.1"/>
    </source>
</evidence>
<evidence type="ECO:0000256" key="1">
    <source>
        <dbReference type="ARBA" id="ARBA00005622"/>
    </source>
</evidence>
<evidence type="ECO:0000256" key="2">
    <source>
        <dbReference type="ARBA" id="ARBA00022801"/>
    </source>
</evidence>
<feature type="signal peptide" evidence="4">
    <location>
        <begin position="1"/>
        <end position="32"/>
    </location>
</feature>
<dbReference type="RefSeq" id="WP_047718759.1">
    <property type="nucleotide sequence ID" value="NZ_CP043225.1"/>
</dbReference>
<protein>
    <submittedName>
        <fullName evidence="5">Alpha/beta hydrolase</fullName>
    </submittedName>
</protein>
<dbReference type="PANTHER" id="PTHR40841">
    <property type="entry name" value="SIDEROPHORE TRIACETYLFUSARININE C ESTERASE"/>
    <property type="match status" value="1"/>
</dbReference>
<comment type="caution">
    <text evidence="5">The sequence shown here is derived from an EMBL/GenBank/DDBJ whole genome shotgun (WGS) entry which is preliminary data.</text>
</comment>
<organism evidence="5">
    <name type="scientific">Enterobacter hormaechei</name>
    <dbReference type="NCBI Taxonomy" id="158836"/>
    <lineage>
        <taxon>Bacteria</taxon>
        <taxon>Pseudomonadati</taxon>
        <taxon>Pseudomonadota</taxon>
        <taxon>Gammaproteobacteria</taxon>
        <taxon>Enterobacterales</taxon>
        <taxon>Enterobacteriaceae</taxon>
        <taxon>Enterobacter</taxon>
        <taxon>Enterobacter cloacae complex</taxon>
    </lineage>
</organism>
<name>A0A6G4MPI0_9ENTR</name>
<dbReference type="Pfam" id="PF00756">
    <property type="entry name" value="Esterase"/>
    <property type="match status" value="1"/>
</dbReference>
<feature type="chain" id="PRO_5026313566" evidence="4">
    <location>
        <begin position="33"/>
        <end position="318"/>
    </location>
</feature>
<keyword evidence="4" id="KW-0732">Signal</keyword>
<dbReference type="Gene3D" id="3.40.50.1820">
    <property type="entry name" value="alpha/beta hydrolase"/>
    <property type="match status" value="1"/>
</dbReference>
<gene>
    <name evidence="5" type="ORF">G5635_11740</name>
</gene>